<reference evidence="2 3" key="1">
    <citation type="submission" date="2020-08" db="EMBL/GenBank/DDBJ databases">
        <title>A Genomic Blueprint of the Chicken Gut Microbiome.</title>
        <authorList>
            <person name="Gilroy R."/>
            <person name="Ravi A."/>
            <person name="Getino M."/>
            <person name="Pursley I."/>
            <person name="Horton D.L."/>
            <person name="Alikhan N.-F."/>
            <person name="Baker D."/>
            <person name="Gharbi K."/>
            <person name="Hall N."/>
            <person name="Watson M."/>
            <person name="Adriaenssens E.M."/>
            <person name="Foster-Nyarko E."/>
            <person name="Jarju S."/>
            <person name="Secka A."/>
            <person name="Antonio M."/>
            <person name="Oren A."/>
            <person name="Chaudhuri R."/>
            <person name="La Ragione R.M."/>
            <person name="Hildebrand F."/>
            <person name="Pallen M.J."/>
        </authorList>
    </citation>
    <scope>NUCLEOTIDE SEQUENCE [LARGE SCALE GENOMIC DNA]</scope>
    <source>
        <strain evidence="2 3">Sa1BUA6</strain>
    </source>
</reference>
<sequence length="442" mass="50424">MSFQNKTFISQWIAAGLLLLAIPNVNASTNAVTNFQDALTKVQQYQAQSELQTQRRKLATLNIQNSRLWQNPVFSIEQNGFDSSQEQELSIGISQLLDVFGQRKINQKIATLSEQQLQLKEQLWKAQGELIVKHVWAQYILSETEKAIFAKQMKVSQANVDSAKKRYQAGSIALVDYERAQIEHLDIQRQSQQALLTLQTSQRQLSSLWGETQVSFKIQPKNLVWPSEIGHAVEKNIQQGWLEKLYILNLQQSHQQVELLRVKSRPQPTLNLGMTQTKAPLQDNETTVALGVEIPLNIFNRQQYVIPMAERQQQLLNQMQQRELKQQILDIANRLNELKGLRQQFDAIATQIQLSEKVQSRTLQGFQAGKFSITDMQQTSLLLQNLRVSQLQILKQAWKIGLSIEALSLGTSYEDISQSTAYTQLIKNAFAEMQNLINGQGE</sequence>
<dbReference type="RefSeq" id="WP_191731374.1">
    <property type="nucleotide sequence ID" value="NZ_JACSPT010000027.1"/>
</dbReference>
<dbReference type="SUPFAM" id="SSF56954">
    <property type="entry name" value="Outer membrane efflux proteins (OEP)"/>
    <property type="match status" value="1"/>
</dbReference>
<dbReference type="Gene3D" id="1.20.1600.10">
    <property type="entry name" value="Outer membrane efflux proteins (OEP)"/>
    <property type="match status" value="1"/>
</dbReference>
<dbReference type="EMBL" id="JACSPT010000027">
    <property type="protein sequence ID" value="MBD8010538.1"/>
    <property type="molecule type" value="Genomic_DNA"/>
</dbReference>
<keyword evidence="3" id="KW-1185">Reference proteome</keyword>
<proteinExistence type="predicted"/>
<name>A0ABR8W0K3_9GAMM</name>
<organism evidence="2 3">
    <name type="scientific">Acinetobacter pecorum</name>
    <dbReference type="NCBI Taxonomy" id="2762215"/>
    <lineage>
        <taxon>Bacteria</taxon>
        <taxon>Pseudomonadati</taxon>
        <taxon>Pseudomonadota</taxon>
        <taxon>Gammaproteobacteria</taxon>
        <taxon>Moraxellales</taxon>
        <taxon>Moraxellaceae</taxon>
        <taxon>Acinetobacter</taxon>
    </lineage>
</organism>
<comment type="caution">
    <text evidence="2">The sequence shown here is derived from an EMBL/GenBank/DDBJ whole genome shotgun (WGS) entry which is preliminary data.</text>
</comment>
<evidence type="ECO:0000313" key="3">
    <source>
        <dbReference type="Proteomes" id="UP000621930"/>
    </source>
</evidence>
<protein>
    <submittedName>
        <fullName evidence="2">TolC family protein</fullName>
    </submittedName>
</protein>
<feature type="signal peptide" evidence="1">
    <location>
        <begin position="1"/>
        <end position="27"/>
    </location>
</feature>
<keyword evidence="1" id="KW-0732">Signal</keyword>
<dbReference type="Proteomes" id="UP000621930">
    <property type="component" value="Unassembled WGS sequence"/>
</dbReference>
<accession>A0ABR8W0K3</accession>
<evidence type="ECO:0000313" key="2">
    <source>
        <dbReference type="EMBL" id="MBD8010538.1"/>
    </source>
</evidence>
<gene>
    <name evidence="2" type="ORF">H9629_14515</name>
</gene>
<evidence type="ECO:0000256" key="1">
    <source>
        <dbReference type="SAM" id="SignalP"/>
    </source>
</evidence>
<feature type="chain" id="PRO_5046895316" evidence="1">
    <location>
        <begin position="28"/>
        <end position="442"/>
    </location>
</feature>